<dbReference type="PANTHER" id="PTHR43226">
    <property type="entry name" value="XAA-PRO AMINOPEPTIDASE 3"/>
    <property type="match status" value="1"/>
</dbReference>
<evidence type="ECO:0000256" key="4">
    <source>
        <dbReference type="ARBA" id="ARBA00022771"/>
    </source>
</evidence>
<evidence type="ECO:0000256" key="3">
    <source>
        <dbReference type="ARBA" id="ARBA00022723"/>
    </source>
</evidence>
<dbReference type="OrthoDB" id="4215474at2759"/>
<dbReference type="EMBL" id="CAJPEX010000506">
    <property type="protein sequence ID" value="CAG0916053.1"/>
    <property type="molecule type" value="Genomic_DNA"/>
</dbReference>
<evidence type="ECO:0000256" key="9">
    <source>
        <dbReference type="SAM" id="MobiDB-lite"/>
    </source>
</evidence>
<dbReference type="SMART" id="SM01011">
    <property type="entry name" value="AMP_N"/>
    <property type="match status" value="1"/>
</dbReference>
<dbReference type="InterPro" id="IPR007865">
    <property type="entry name" value="Aminopep_P_N"/>
</dbReference>
<organism evidence="11">
    <name type="scientific">Notodromas monacha</name>
    <dbReference type="NCBI Taxonomy" id="399045"/>
    <lineage>
        <taxon>Eukaryota</taxon>
        <taxon>Metazoa</taxon>
        <taxon>Ecdysozoa</taxon>
        <taxon>Arthropoda</taxon>
        <taxon>Crustacea</taxon>
        <taxon>Oligostraca</taxon>
        <taxon>Ostracoda</taxon>
        <taxon>Podocopa</taxon>
        <taxon>Podocopida</taxon>
        <taxon>Cypridocopina</taxon>
        <taxon>Cypridoidea</taxon>
        <taxon>Cyprididae</taxon>
        <taxon>Notodromas</taxon>
    </lineage>
</organism>
<dbReference type="CDD" id="cd16448">
    <property type="entry name" value="RING-H2"/>
    <property type="match status" value="1"/>
</dbReference>
<dbReference type="Pfam" id="PF05195">
    <property type="entry name" value="AMP_N"/>
    <property type="match status" value="1"/>
</dbReference>
<evidence type="ECO:0000256" key="1">
    <source>
        <dbReference type="ARBA" id="ARBA00001936"/>
    </source>
</evidence>
<protein>
    <recommendedName>
        <fullName evidence="10">RING-type domain-containing protein</fullName>
    </recommendedName>
</protein>
<dbReference type="SUPFAM" id="SSF53092">
    <property type="entry name" value="Creatinase/prolidase N-terminal domain"/>
    <property type="match status" value="1"/>
</dbReference>
<dbReference type="GO" id="GO:0070006">
    <property type="term" value="F:metalloaminopeptidase activity"/>
    <property type="evidence" value="ECO:0007669"/>
    <property type="project" value="InterPro"/>
</dbReference>
<keyword evidence="6" id="KW-0862">Zinc</keyword>
<dbReference type="InterPro" id="IPR029149">
    <property type="entry name" value="Creatin/AminoP/Spt16_N"/>
</dbReference>
<sequence length="834" mass="92953">MSEYNPSSGTPGERRTSSITSRRGNLNRADSPFPLNVFGSSAIPERRASSITSRRGVNRPDTPHPPRPTPSSRIGRLLDELDQYENFRVYAVGHGPNSNSSNGDGIVDDVSEIFDEQLSRNFLAAVRNALSNIFQDSSSDPIAQMVEVALRLQTADDASADSAEGPTILNIAVSPSNSSSAATQTRAAGGQSSSNNPQIPIFRFQGLGVQRQYRDLVHWRAWFDVLRDRAWRKQQETGHCSKDSDCPICLESLKFSIKLKPITCMHVFHADCIESWIRKNPQFPRARCPVCRGDFMNKRSLDREKKRKDGKGGGGGGSGIPNGHPTVRLIPLSFPLNMRPALIRFCAKQVPFRGICSSSHEVKRWSSPEALIDNSVENAGHPLPETHPHLLSYGDVLPGLHLNEFRSRREKLCEAISRAVPSDEHLVLVSGSKKKFSSEKIPYVFRQSTDFLYLTGNLEPESVLCLNIDKTGSRSRSTLFVAEKDRAVERWEGPRLGTEKSAEIFGVDEALPKSEIGNFIKASLRNRKEVAVWYDNELVANEAVHTCMNSDLLCDRRVESPTRLIHRLRLFKSEAEVKLLRKSCDSSSEAFVDVMRFTRPEMSEAELWARMEYAVRMRGADYLAYPPVIAGGPRACTIHYINNNQLLRKGDLVLMDAGGYMHGYCSDITRTWPISGRFSSHQRELYELVLKVQTDILKLAADHLPLDALFRKMCTLLGTELQHLGILPKSLTEAEASQRAYSLCPHHVSHYLGMDVHDTSQIPRSIATEPGMVITVEPGIYIDSCNEEVPAEFRGMGIRIEDDVLITESGISVLSAKCPKSVEDVEKACEGFMS</sequence>
<accession>A0A7R9BJX6</accession>
<dbReference type="InterPro" id="IPR001841">
    <property type="entry name" value="Znf_RING"/>
</dbReference>
<keyword evidence="7" id="KW-0464">Manganese</keyword>
<evidence type="ECO:0000256" key="5">
    <source>
        <dbReference type="ARBA" id="ARBA00022801"/>
    </source>
</evidence>
<dbReference type="Pfam" id="PF00557">
    <property type="entry name" value="Peptidase_M24"/>
    <property type="match status" value="1"/>
</dbReference>
<dbReference type="InterPro" id="IPR013083">
    <property type="entry name" value="Znf_RING/FYVE/PHD"/>
</dbReference>
<evidence type="ECO:0000256" key="6">
    <source>
        <dbReference type="ARBA" id="ARBA00022833"/>
    </source>
</evidence>
<evidence type="ECO:0000256" key="7">
    <source>
        <dbReference type="ARBA" id="ARBA00023211"/>
    </source>
</evidence>
<proteinExistence type="inferred from homology"/>
<keyword evidence="3" id="KW-0479">Metal-binding</keyword>
<dbReference type="GO" id="GO:0008270">
    <property type="term" value="F:zinc ion binding"/>
    <property type="evidence" value="ECO:0007669"/>
    <property type="project" value="UniProtKB-KW"/>
</dbReference>
<dbReference type="CDD" id="cd01087">
    <property type="entry name" value="Prolidase"/>
    <property type="match status" value="1"/>
</dbReference>
<dbReference type="Gene3D" id="3.30.40.10">
    <property type="entry name" value="Zinc/RING finger domain, C3HC4 (zinc finger)"/>
    <property type="match status" value="1"/>
</dbReference>
<dbReference type="Gene3D" id="3.40.350.10">
    <property type="entry name" value="Creatinase/prolidase N-terminal domain"/>
    <property type="match status" value="1"/>
</dbReference>
<evidence type="ECO:0000313" key="11">
    <source>
        <dbReference type="EMBL" id="CAD7275901.1"/>
    </source>
</evidence>
<dbReference type="AlphaFoldDB" id="A0A7R9BJX6"/>
<dbReference type="GO" id="GO:0005739">
    <property type="term" value="C:mitochondrion"/>
    <property type="evidence" value="ECO:0007669"/>
    <property type="project" value="TreeGrafter"/>
</dbReference>
<dbReference type="GO" id="GO:0006508">
    <property type="term" value="P:proteolysis"/>
    <property type="evidence" value="ECO:0007669"/>
    <property type="project" value="TreeGrafter"/>
</dbReference>
<evidence type="ECO:0000259" key="10">
    <source>
        <dbReference type="PROSITE" id="PS50089"/>
    </source>
</evidence>
<dbReference type="PROSITE" id="PS50089">
    <property type="entry name" value="ZF_RING_2"/>
    <property type="match status" value="1"/>
</dbReference>
<keyword evidence="12" id="KW-1185">Reference proteome</keyword>
<dbReference type="SUPFAM" id="SSF55920">
    <property type="entry name" value="Creatinase/aminopeptidase"/>
    <property type="match status" value="1"/>
</dbReference>
<feature type="region of interest" description="Disordered" evidence="9">
    <location>
        <begin position="301"/>
        <end position="324"/>
    </location>
</feature>
<name>A0A7R9BJX6_9CRUS</name>
<dbReference type="InterPro" id="IPR000994">
    <property type="entry name" value="Pept_M24"/>
</dbReference>
<dbReference type="EMBL" id="OA882543">
    <property type="protein sequence ID" value="CAD7275901.1"/>
    <property type="molecule type" value="Genomic_DNA"/>
</dbReference>
<dbReference type="Pfam" id="PF13639">
    <property type="entry name" value="zf-RING_2"/>
    <property type="match status" value="1"/>
</dbReference>
<dbReference type="InterPro" id="IPR036005">
    <property type="entry name" value="Creatinase/aminopeptidase-like"/>
</dbReference>
<evidence type="ECO:0000313" key="12">
    <source>
        <dbReference type="Proteomes" id="UP000678499"/>
    </source>
</evidence>
<comment type="cofactor">
    <cofactor evidence="1">
        <name>Mn(2+)</name>
        <dbReference type="ChEBI" id="CHEBI:29035"/>
    </cofactor>
</comment>
<keyword evidence="5" id="KW-0378">Hydrolase</keyword>
<dbReference type="Proteomes" id="UP000678499">
    <property type="component" value="Unassembled WGS sequence"/>
</dbReference>
<evidence type="ECO:0000256" key="8">
    <source>
        <dbReference type="PROSITE-ProRule" id="PRU00175"/>
    </source>
</evidence>
<feature type="region of interest" description="Disordered" evidence="9">
    <location>
        <begin position="1"/>
        <end position="74"/>
    </location>
</feature>
<dbReference type="Gene3D" id="3.90.230.10">
    <property type="entry name" value="Creatinase/methionine aminopeptidase superfamily"/>
    <property type="match status" value="1"/>
</dbReference>
<dbReference type="PANTHER" id="PTHR43226:SF4">
    <property type="entry name" value="XAA-PRO AMINOPEPTIDASE 3"/>
    <property type="match status" value="1"/>
</dbReference>
<dbReference type="InterPro" id="IPR052433">
    <property type="entry name" value="X-Pro_dipept-like"/>
</dbReference>
<feature type="domain" description="RING-type" evidence="10">
    <location>
        <begin position="246"/>
        <end position="292"/>
    </location>
</feature>
<evidence type="ECO:0000256" key="2">
    <source>
        <dbReference type="ARBA" id="ARBA00008766"/>
    </source>
</evidence>
<feature type="compositionally biased region" description="Polar residues" evidence="9">
    <location>
        <begin position="1"/>
        <end position="10"/>
    </location>
</feature>
<dbReference type="SUPFAM" id="SSF57850">
    <property type="entry name" value="RING/U-box"/>
    <property type="match status" value="1"/>
</dbReference>
<comment type="similarity">
    <text evidence="2">Belongs to the peptidase M24B family.</text>
</comment>
<reference evidence="11" key="1">
    <citation type="submission" date="2020-11" db="EMBL/GenBank/DDBJ databases">
        <authorList>
            <person name="Tran Van P."/>
        </authorList>
    </citation>
    <scope>NUCLEOTIDE SEQUENCE</scope>
</reference>
<dbReference type="GO" id="GO:0030145">
    <property type="term" value="F:manganese ion binding"/>
    <property type="evidence" value="ECO:0007669"/>
    <property type="project" value="InterPro"/>
</dbReference>
<gene>
    <name evidence="11" type="ORF">NMOB1V02_LOCUS3687</name>
</gene>
<dbReference type="SMART" id="SM00184">
    <property type="entry name" value="RING"/>
    <property type="match status" value="1"/>
</dbReference>
<keyword evidence="4 8" id="KW-0863">Zinc-finger</keyword>
<feature type="region of interest" description="Disordered" evidence="9">
    <location>
        <begin position="174"/>
        <end position="194"/>
    </location>
</feature>